<evidence type="ECO:0000256" key="5">
    <source>
        <dbReference type="ARBA" id="ARBA00023136"/>
    </source>
</evidence>
<dbReference type="InterPro" id="IPR024320">
    <property type="entry name" value="LPG_synthase_C"/>
</dbReference>
<organism evidence="8 9">
    <name type="scientific">Rhodococcus olei</name>
    <dbReference type="NCBI Taxonomy" id="2161675"/>
    <lineage>
        <taxon>Bacteria</taxon>
        <taxon>Bacillati</taxon>
        <taxon>Actinomycetota</taxon>
        <taxon>Actinomycetes</taxon>
        <taxon>Mycobacteriales</taxon>
        <taxon>Nocardiaceae</taxon>
        <taxon>Rhodococcus</taxon>
    </lineage>
</organism>
<proteinExistence type="predicted"/>
<gene>
    <name evidence="8" type="ORF">GCM10023094_21550</name>
</gene>
<feature type="transmembrane region" description="Helical" evidence="6">
    <location>
        <begin position="324"/>
        <end position="343"/>
    </location>
</feature>
<protein>
    <submittedName>
        <fullName evidence="8">Bifunctional lysylphosphatidylglycerol flippase/synthetase MprF</fullName>
    </submittedName>
</protein>
<feature type="transmembrane region" description="Helical" evidence="6">
    <location>
        <begin position="68"/>
        <end position="96"/>
    </location>
</feature>
<feature type="transmembrane region" description="Helical" evidence="6">
    <location>
        <begin position="467"/>
        <end position="489"/>
    </location>
</feature>
<feature type="transmembrane region" description="Helical" evidence="6">
    <location>
        <begin position="27"/>
        <end position="48"/>
    </location>
</feature>
<accession>A0ABP8P2L4</accession>
<dbReference type="InterPro" id="IPR035952">
    <property type="entry name" value="Rhomboid-like_sf"/>
</dbReference>
<dbReference type="EMBL" id="BAABFB010000031">
    <property type="protein sequence ID" value="GAA4478157.1"/>
    <property type="molecule type" value="Genomic_DNA"/>
</dbReference>
<evidence type="ECO:0000256" key="6">
    <source>
        <dbReference type="SAM" id="Phobius"/>
    </source>
</evidence>
<evidence type="ECO:0000256" key="1">
    <source>
        <dbReference type="ARBA" id="ARBA00004651"/>
    </source>
</evidence>
<keyword evidence="3 6" id="KW-0812">Transmembrane</keyword>
<keyword evidence="2" id="KW-1003">Cell membrane</keyword>
<reference evidence="9" key="1">
    <citation type="journal article" date="2019" name="Int. J. Syst. Evol. Microbiol.">
        <title>The Global Catalogue of Microorganisms (GCM) 10K type strain sequencing project: providing services to taxonomists for standard genome sequencing and annotation.</title>
        <authorList>
            <consortium name="The Broad Institute Genomics Platform"/>
            <consortium name="The Broad Institute Genome Sequencing Center for Infectious Disease"/>
            <person name="Wu L."/>
            <person name="Ma J."/>
        </authorList>
    </citation>
    <scope>NUCLEOTIDE SEQUENCE [LARGE SCALE GENOMIC DNA]</scope>
    <source>
        <strain evidence="9">JCM 32206</strain>
    </source>
</reference>
<dbReference type="InterPro" id="IPR051211">
    <property type="entry name" value="PG_lysyltransferase"/>
</dbReference>
<evidence type="ECO:0000256" key="4">
    <source>
        <dbReference type="ARBA" id="ARBA00022989"/>
    </source>
</evidence>
<feature type="transmembrane region" description="Helical" evidence="6">
    <location>
        <begin position="291"/>
        <end position="312"/>
    </location>
</feature>
<keyword evidence="9" id="KW-1185">Reference proteome</keyword>
<evidence type="ECO:0000256" key="3">
    <source>
        <dbReference type="ARBA" id="ARBA00022692"/>
    </source>
</evidence>
<dbReference type="PANTHER" id="PTHR34697">
    <property type="entry name" value="PHOSPHATIDYLGLYCEROL LYSYLTRANSFERASE"/>
    <property type="match status" value="1"/>
</dbReference>
<keyword evidence="4 6" id="KW-1133">Transmembrane helix</keyword>
<evidence type="ECO:0000313" key="9">
    <source>
        <dbReference type="Proteomes" id="UP001501183"/>
    </source>
</evidence>
<feature type="domain" description="Phosphatidylglycerol lysyltransferase C-terminal" evidence="7">
    <location>
        <begin position="504"/>
        <end position="813"/>
    </location>
</feature>
<dbReference type="Pfam" id="PF09924">
    <property type="entry name" value="LPG_synthase_C"/>
    <property type="match status" value="1"/>
</dbReference>
<dbReference type="Gene3D" id="1.20.1540.10">
    <property type="entry name" value="Rhomboid-like"/>
    <property type="match status" value="1"/>
</dbReference>
<dbReference type="PANTHER" id="PTHR34697:SF2">
    <property type="entry name" value="PHOSPHATIDYLGLYCEROL LYSYLTRANSFERASE"/>
    <property type="match status" value="1"/>
</dbReference>
<evidence type="ECO:0000313" key="8">
    <source>
        <dbReference type="EMBL" id="GAA4478157.1"/>
    </source>
</evidence>
<evidence type="ECO:0000259" key="7">
    <source>
        <dbReference type="Pfam" id="PF09924"/>
    </source>
</evidence>
<keyword evidence="5 6" id="KW-0472">Membrane</keyword>
<feature type="transmembrane region" description="Helical" evidence="6">
    <location>
        <begin position="230"/>
        <end position="251"/>
    </location>
</feature>
<feature type="transmembrane region" description="Helical" evidence="6">
    <location>
        <begin position="363"/>
        <end position="384"/>
    </location>
</feature>
<feature type="transmembrane region" description="Helical" evidence="6">
    <location>
        <begin position="108"/>
        <end position="133"/>
    </location>
</feature>
<sequence>MPNQAAVPSAATRLTGLIRTGISRTPVSIAIALSIWVVALLTGSLLNGPDHDLTGRIGIGLRAVEDGHLWTVLTAGFFTPGAGGHLLATATILAVAVPIERTIGSTRFVLAAVATGICGTATALGLVALIAPLHTAWGAHLQHTVAIGPGLWLVGVVTAASAAMPTLWRRRVRLGVFALLATLALFGGQLDDLIRLCAGVAGLILGPQLLRRSGDPVSPSPTMREKRVLVAIVVAASVVGPLLAAISPSAVGPLSALRNLFTSPGVDATQVRALCATPGLALECRHGLRDLQLSGAGATMLMVMPTVLMLVLSDGLRRGRRLAWSTALFMTSALLVLGVSVTTVRYLHHSHLGHPGQIVRTPLSLALELLPFTAMLVVVLVLLATSRLFTVATPRIAHRRTVRSAIATLVVLAAVYVISGAAMRGGFDRPPSAAELLLSFPQRLVPPVFLQFATPGYLPTSVPATIVYDWIGVFFWTVVGFVLLSAFLTPPDVESVGARTRARNLVHHNGSSPLSWMTTWSGNRYWFAADGASFVGYRVVAGIALTTGDPVGPPASLQHNMREFAEFCTHNGWTPCFYSASPRVAETAHRIGWSAVHIAENTILELDELSFSGKKFQDIRTAINAAKKSSVHAEWVSLATAPRVIVDQITAISKEWIAQRGLPEMGFTLGGLTEISDPEVRALIAIDDDRTVHAVTSWLPVYECGQPVGWTLDVMRRRSNGFKPSIEFLIASAALLFKEEGARFLSLSGAPLARVTQNPADGSAPGQDSRVDAALEWVLDAVGRALEPVYGFRSLLAFKSKFQPRYVPLYLVFPDLAALPSIANAVSRAYLSESSLRQQLHVARKLLRIG</sequence>
<dbReference type="SUPFAM" id="SSF144091">
    <property type="entry name" value="Rhomboid-like"/>
    <property type="match status" value="1"/>
</dbReference>
<evidence type="ECO:0000256" key="2">
    <source>
        <dbReference type="ARBA" id="ARBA00022475"/>
    </source>
</evidence>
<dbReference type="Proteomes" id="UP001501183">
    <property type="component" value="Unassembled WGS sequence"/>
</dbReference>
<name>A0ABP8P2L4_9NOCA</name>
<comment type="subcellular location">
    <subcellularLocation>
        <location evidence="1">Cell membrane</location>
        <topology evidence="1">Multi-pass membrane protein</topology>
    </subcellularLocation>
</comment>
<comment type="caution">
    <text evidence="8">The sequence shown here is derived from an EMBL/GenBank/DDBJ whole genome shotgun (WGS) entry which is preliminary data.</text>
</comment>
<feature type="transmembrane region" description="Helical" evidence="6">
    <location>
        <begin position="145"/>
        <end position="164"/>
    </location>
</feature>
<feature type="transmembrane region" description="Helical" evidence="6">
    <location>
        <begin position="405"/>
        <end position="423"/>
    </location>
</feature>